<proteinExistence type="predicted"/>
<feature type="domain" description="DUF4158" evidence="2">
    <location>
        <begin position="5"/>
        <end position="175"/>
    </location>
</feature>
<protein>
    <recommendedName>
        <fullName evidence="2">DUF4158 domain-containing protein</fullName>
    </recommendedName>
</protein>
<gene>
    <name evidence="3" type="ORF">SAMN02787144_102849</name>
</gene>
<feature type="region of interest" description="Disordered" evidence="1">
    <location>
        <begin position="418"/>
        <end position="448"/>
    </location>
</feature>
<dbReference type="Proteomes" id="UP000181909">
    <property type="component" value="Unassembled WGS sequence"/>
</dbReference>
<dbReference type="AlphaFoldDB" id="A0A1K2F1V9"/>
<evidence type="ECO:0000313" key="4">
    <source>
        <dbReference type="Proteomes" id="UP000181909"/>
    </source>
</evidence>
<evidence type="ECO:0000256" key="1">
    <source>
        <dbReference type="SAM" id="MobiDB-lite"/>
    </source>
</evidence>
<evidence type="ECO:0000259" key="2">
    <source>
        <dbReference type="Pfam" id="PF13700"/>
    </source>
</evidence>
<organism evidence="3 4">
    <name type="scientific">Streptomyces atratus</name>
    <dbReference type="NCBI Taxonomy" id="1893"/>
    <lineage>
        <taxon>Bacteria</taxon>
        <taxon>Bacillati</taxon>
        <taxon>Actinomycetota</taxon>
        <taxon>Actinomycetes</taxon>
        <taxon>Kitasatosporales</taxon>
        <taxon>Streptomycetaceae</taxon>
        <taxon>Streptomyces</taxon>
    </lineage>
</organism>
<sequence length="448" mass="51523">MPVEFLSDDQAASYGKFNEEPTRPELERFFYLDDEDRKLIAKRRGDHNRLGFALQMCTVRFIGRCLPDDPLDVPWVVIEHIAEQLGIEDVSCVKAYTERKPTAYEHAWEIRDAYEYHEYDDPEWGRKFRTFLHGRAWTAHSEGPKALFDYAVGWLRKNRVLLPGVSVLARQVSEVRTIADKRLHTTVAKAAWRADPSLPADLVALLETPKGRRYSYLETFRRPPTKTTGTAMKRALERVDEIAVYRLGRVKLDKLPPNRLAALARYGLGSKATSLERASEPKRTAMLTAVMRHMEAKAIDDALELFTVLMSTKLLSTAKRLTNKDRLSTLPQLEKASRIAARMSKCSWRSWSTSRRAARRWTRPRCGRPWRRSRRGPSCGARPPRWRAWSRRTTTRRRSRSARRWPTATTRCARSCRCSATPRCSARPRPGSGSWPRSRACPRSAGAR</sequence>
<dbReference type="STRING" id="1893.SAMN02787144_102849"/>
<reference evidence="3 4" key="1">
    <citation type="submission" date="2016-11" db="EMBL/GenBank/DDBJ databases">
        <authorList>
            <person name="Jaros S."/>
            <person name="Januszkiewicz K."/>
            <person name="Wedrychowicz H."/>
        </authorList>
    </citation>
    <scope>NUCLEOTIDE SEQUENCE [LARGE SCALE GENOMIC DNA]</scope>
    <source>
        <strain evidence="3 4">OK807</strain>
    </source>
</reference>
<dbReference type="EMBL" id="FPJO01000028">
    <property type="protein sequence ID" value="SFY41729.1"/>
    <property type="molecule type" value="Genomic_DNA"/>
</dbReference>
<name>A0A1K2F1V9_STRAR</name>
<feature type="region of interest" description="Disordered" evidence="1">
    <location>
        <begin position="370"/>
        <end position="406"/>
    </location>
</feature>
<dbReference type="Pfam" id="PF13700">
    <property type="entry name" value="DUF4158"/>
    <property type="match status" value="1"/>
</dbReference>
<dbReference type="InterPro" id="IPR025296">
    <property type="entry name" value="DUF4158"/>
</dbReference>
<feature type="compositionally biased region" description="Basic residues" evidence="1">
    <location>
        <begin position="384"/>
        <end position="403"/>
    </location>
</feature>
<accession>A0A1K2F1V9</accession>
<evidence type="ECO:0000313" key="3">
    <source>
        <dbReference type="EMBL" id="SFY41729.1"/>
    </source>
</evidence>